<dbReference type="PANTHER" id="PTHR44272:SF3">
    <property type="entry name" value="J DOMAIN-CONTAINING PROTEIN"/>
    <property type="match status" value="1"/>
</dbReference>
<evidence type="ECO:0000256" key="1">
    <source>
        <dbReference type="SAM" id="Coils"/>
    </source>
</evidence>
<name>A0A915BN64_PARUN</name>
<dbReference type="InterPro" id="IPR036869">
    <property type="entry name" value="J_dom_sf"/>
</dbReference>
<proteinExistence type="predicted"/>
<dbReference type="PROSITE" id="PS50076">
    <property type="entry name" value="DNAJ_2"/>
    <property type="match status" value="1"/>
</dbReference>
<evidence type="ECO:0000313" key="3">
    <source>
        <dbReference type="Proteomes" id="UP000887569"/>
    </source>
</evidence>
<dbReference type="Gene3D" id="1.10.287.110">
    <property type="entry name" value="DnaJ domain"/>
    <property type="match status" value="1"/>
</dbReference>
<evidence type="ECO:0000259" key="2">
    <source>
        <dbReference type="PROSITE" id="PS50076"/>
    </source>
</evidence>
<keyword evidence="1" id="KW-0175">Coiled coil</keyword>
<dbReference type="WBParaSite" id="PgR048_g043_t02">
    <property type="protein sequence ID" value="PgR048_g043_t02"/>
    <property type="gene ID" value="PgR048_g043"/>
</dbReference>
<evidence type="ECO:0000313" key="4">
    <source>
        <dbReference type="WBParaSite" id="PgR048_g043_t02"/>
    </source>
</evidence>
<protein>
    <submittedName>
        <fullName evidence="4">J domain-containing protein</fullName>
    </submittedName>
</protein>
<organism evidence="3 4">
    <name type="scientific">Parascaris univalens</name>
    <name type="common">Nematode worm</name>
    <dbReference type="NCBI Taxonomy" id="6257"/>
    <lineage>
        <taxon>Eukaryota</taxon>
        <taxon>Metazoa</taxon>
        <taxon>Ecdysozoa</taxon>
        <taxon>Nematoda</taxon>
        <taxon>Chromadorea</taxon>
        <taxon>Rhabditida</taxon>
        <taxon>Spirurina</taxon>
        <taxon>Ascaridomorpha</taxon>
        <taxon>Ascaridoidea</taxon>
        <taxon>Ascarididae</taxon>
        <taxon>Parascaris</taxon>
    </lineage>
</organism>
<dbReference type="SUPFAM" id="SSF46565">
    <property type="entry name" value="Chaperone J-domain"/>
    <property type="match status" value="1"/>
</dbReference>
<dbReference type="PROSITE" id="PS00636">
    <property type="entry name" value="DNAJ_1"/>
    <property type="match status" value="1"/>
</dbReference>
<dbReference type="PRINTS" id="PR00625">
    <property type="entry name" value="JDOMAIN"/>
</dbReference>
<feature type="coiled-coil region" evidence="1">
    <location>
        <begin position="315"/>
        <end position="367"/>
    </location>
</feature>
<dbReference type="PANTHER" id="PTHR44272">
    <property type="entry name" value="DNAJ DOMAIN (PROKARYOTIC HEAT SHOCK PROTEIN)"/>
    <property type="match status" value="1"/>
</dbReference>
<dbReference type="Proteomes" id="UP000887569">
    <property type="component" value="Unplaced"/>
</dbReference>
<dbReference type="AlphaFoldDB" id="A0A915BN64"/>
<keyword evidence="3" id="KW-1185">Reference proteome</keyword>
<dbReference type="Pfam" id="PF00226">
    <property type="entry name" value="DnaJ"/>
    <property type="match status" value="1"/>
</dbReference>
<dbReference type="InterPro" id="IPR001623">
    <property type="entry name" value="DnaJ_domain"/>
</dbReference>
<dbReference type="InterPro" id="IPR052812">
    <property type="entry name" value="Plant_DnaJ_domain"/>
</dbReference>
<feature type="domain" description="J" evidence="2">
    <location>
        <begin position="27"/>
        <end position="92"/>
    </location>
</feature>
<reference evidence="4" key="1">
    <citation type="submission" date="2022-11" db="UniProtKB">
        <authorList>
            <consortium name="WormBaseParasite"/>
        </authorList>
    </citation>
    <scope>IDENTIFICATION</scope>
</reference>
<accession>A0A915BN64</accession>
<dbReference type="SMART" id="SM00271">
    <property type="entry name" value="DnaJ"/>
    <property type="match status" value="1"/>
</dbReference>
<dbReference type="CDD" id="cd06257">
    <property type="entry name" value="DnaJ"/>
    <property type="match status" value="1"/>
</dbReference>
<sequence>LQRLINCTFRASSSRAKMSAKEEKKEDYYEILGVPKNATEHQIKNSYRKLALQYHPDRNPGDQKAAEQFKKISIAYAVLSDPNKRRQYDLSGPSGAIVDFEGIDISEMGGVGRVFGALFSKLGVPIPTQIVPKVLAQARSLCEGTPSDAKYSVLEEGIQFDGSIGKQEAAFFKITMKRQWEKHGLVIICKSAQMSKFKLVLFDKDGGVRTIQESNKRKSCTVAELYFVPFTRANLSEFIPMKFYMEDKETPLSFHLLDTLETVGAHTLEDRDHFLCVYGDNWIKDVRYQLKLLPLSGSAECARLVNEITSTEDVLVRKKTEMAQFQTEYVEAERKYKEAVEKLKRESEEITSLLKKRELAYDNLEKESMAPYAAKQISPSHAGKGLFSSWF</sequence>
<dbReference type="InterPro" id="IPR018253">
    <property type="entry name" value="DnaJ_domain_CS"/>
</dbReference>